<dbReference type="PROSITE" id="PS00175">
    <property type="entry name" value="PG_MUTASE"/>
    <property type="match status" value="1"/>
</dbReference>
<dbReference type="PRINTS" id="PR00991">
    <property type="entry name" value="6PFRUCTKNASE"/>
</dbReference>
<protein>
    <submittedName>
        <fullName evidence="1">Histidine phosphatase family protein</fullName>
    </submittedName>
</protein>
<gene>
    <name evidence="1" type="ORF">H9624_14835</name>
</gene>
<dbReference type="InterPro" id="IPR013078">
    <property type="entry name" value="His_Pase_superF_clade-1"/>
</dbReference>
<proteinExistence type="predicted"/>
<dbReference type="InterPro" id="IPR050275">
    <property type="entry name" value="PGM_Phosphatase"/>
</dbReference>
<organism evidence="1 2">
    <name type="scientific">Oceanitalea stevensii</name>
    <dbReference type="NCBI Taxonomy" id="2763072"/>
    <lineage>
        <taxon>Bacteria</taxon>
        <taxon>Bacillati</taxon>
        <taxon>Actinomycetota</taxon>
        <taxon>Actinomycetes</taxon>
        <taxon>Micrococcales</taxon>
        <taxon>Bogoriellaceae</taxon>
        <taxon>Georgenia</taxon>
    </lineage>
</organism>
<evidence type="ECO:0000313" key="1">
    <source>
        <dbReference type="EMBL" id="MBD8063595.1"/>
    </source>
</evidence>
<dbReference type="SUPFAM" id="SSF53254">
    <property type="entry name" value="Phosphoglycerate mutase-like"/>
    <property type="match status" value="1"/>
</dbReference>
<reference evidence="1 2" key="1">
    <citation type="submission" date="2020-08" db="EMBL/GenBank/DDBJ databases">
        <title>A Genomic Blueprint of the Chicken Gut Microbiome.</title>
        <authorList>
            <person name="Gilroy R."/>
            <person name="Ravi A."/>
            <person name="Getino M."/>
            <person name="Pursley I."/>
            <person name="Horton D.L."/>
            <person name="Alikhan N.-F."/>
            <person name="Baker D."/>
            <person name="Gharbi K."/>
            <person name="Hall N."/>
            <person name="Watson M."/>
            <person name="Adriaenssens E.M."/>
            <person name="Foster-Nyarko E."/>
            <person name="Jarju S."/>
            <person name="Secka A."/>
            <person name="Antonio M."/>
            <person name="Oren A."/>
            <person name="Chaudhuri R."/>
            <person name="La Ragione R.M."/>
            <person name="Hildebrand F."/>
            <person name="Pallen M.J."/>
        </authorList>
    </citation>
    <scope>NUCLEOTIDE SEQUENCE [LARGE SCALE GENOMIC DNA]</scope>
    <source>
        <strain evidence="1 2">Sa1BUA1</strain>
    </source>
</reference>
<accession>A0ABR8Z5J3</accession>
<dbReference type="Gene3D" id="3.40.50.1240">
    <property type="entry name" value="Phosphoglycerate mutase-like"/>
    <property type="match status" value="1"/>
</dbReference>
<dbReference type="Pfam" id="PF00300">
    <property type="entry name" value="His_Phos_1"/>
    <property type="match status" value="1"/>
</dbReference>
<dbReference type="PANTHER" id="PTHR48100">
    <property type="entry name" value="BROAD-SPECIFICITY PHOSPHATASE YOR283W-RELATED"/>
    <property type="match status" value="1"/>
</dbReference>
<dbReference type="InterPro" id="IPR029033">
    <property type="entry name" value="His_PPase_superfam"/>
</dbReference>
<keyword evidence="2" id="KW-1185">Reference proteome</keyword>
<dbReference type="PANTHER" id="PTHR48100:SF62">
    <property type="entry name" value="GLUCOSYL-3-PHOSPHOGLYCERATE PHOSPHATASE"/>
    <property type="match status" value="1"/>
</dbReference>
<evidence type="ECO:0000313" key="2">
    <source>
        <dbReference type="Proteomes" id="UP000661894"/>
    </source>
</evidence>
<comment type="caution">
    <text evidence="1">The sequence shown here is derived from an EMBL/GenBank/DDBJ whole genome shotgun (WGS) entry which is preliminary data.</text>
</comment>
<dbReference type="InterPro" id="IPR001345">
    <property type="entry name" value="PG/BPGM_mutase_AS"/>
</dbReference>
<dbReference type="CDD" id="cd07067">
    <property type="entry name" value="HP_PGM_like"/>
    <property type="match status" value="1"/>
</dbReference>
<sequence>MTARTIVLWRHGQTDFNASGRLQGQSDIALNATGTAQAEAAAARIAELGPTRIISSDLQRALATAAPLGELTGLPVEPEPRLRERSFGYWEGLTQAEIREGWPTAFRAWRQGEEPEGIEADTRVDVGRRVAAALLETAGEVEDDGVLVAVAHGAAITLGLTHLLDLDSGAWFGLGGLDNCAWALVAPNPGRRPGWRLTAHNLSA</sequence>
<dbReference type="EMBL" id="JACSPO010000013">
    <property type="protein sequence ID" value="MBD8063595.1"/>
    <property type="molecule type" value="Genomic_DNA"/>
</dbReference>
<name>A0ABR8Z5J3_9MICO</name>
<dbReference type="SMART" id="SM00855">
    <property type="entry name" value="PGAM"/>
    <property type="match status" value="1"/>
</dbReference>
<dbReference type="Proteomes" id="UP000661894">
    <property type="component" value="Unassembled WGS sequence"/>
</dbReference>
<dbReference type="InterPro" id="IPR003094">
    <property type="entry name" value="6Pfruct_kin"/>
</dbReference>
<dbReference type="RefSeq" id="WP_251840694.1">
    <property type="nucleotide sequence ID" value="NZ_JACSPO010000013.1"/>
</dbReference>